<sequence length="341" mass="35475">MWFKLDTITVGFLLLSSYTPISAHPQPITDIQLVAESAINERADFADTSDLWKRKGGGGKGGKGGSSSSSSSSSSSGYVPSGSDALVNMEWERREKILSQVGAEAWKTMCLNGRENEVRLRSSGSSSSSSSGKGSTSSNTGGATRQGSGVQPSYGGGRYYGGGATSPYRSGLASPLGLSAVFLGAGALAVYPGFWLYGAYGYNYHNPYAFRNHSATNSTDNDNKSTRDIWINALVERQDTGVNQTKPVTCLCAAYSECGCDDNGNTTFLDALIGDGSYANLNKSVVNVADINGTSTIVLNGTLPNGTTTSGGTDNASGAELVQASGWLVMVALIGCTVFLV</sequence>
<feature type="compositionally biased region" description="Low complexity" evidence="1">
    <location>
        <begin position="66"/>
        <end position="77"/>
    </location>
</feature>
<accession>A0A9P7B0M6</accession>
<feature type="region of interest" description="Disordered" evidence="1">
    <location>
        <begin position="118"/>
        <end position="154"/>
    </location>
</feature>
<dbReference type="Pfam" id="PF24866">
    <property type="entry name" value="DUF7732"/>
    <property type="match status" value="2"/>
</dbReference>
<feature type="domain" description="DUF7732" evidence="3">
    <location>
        <begin position="238"/>
        <end position="307"/>
    </location>
</feature>
<feature type="compositionally biased region" description="Low complexity" evidence="1">
    <location>
        <begin position="122"/>
        <end position="142"/>
    </location>
</feature>
<name>A0A9P7B0M6_9HELO</name>
<feature type="domain" description="DUF7732" evidence="3">
    <location>
        <begin position="159"/>
        <end position="219"/>
    </location>
</feature>
<comment type="caution">
    <text evidence="4">The sequence shown here is derived from an EMBL/GenBank/DDBJ whole genome shotgun (WGS) entry which is preliminary data.</text>
</comment>
<evidence type="ECO:0000313" key="5">
    <source>
        <dbReference type="Proteomes" id="UP000785200"/>
    </source>
</evidence>
<dbReference type="OrthoDB" id="5425547at2759"/>
<reference evidence="4" key="1">
    <citation type="submission" date="2019-07" db="EMBL/GenBank/DDBJ databases">
        <title>Hyphodiscus hymeniophilus genome sequencing and assembly.</title>
        <authorList>
            <person name="Kramer G."/>
            <person name="Nodwell J."/>
        </authorList>
    </citation>
    <scope>NUCLEOTIDE SEQUENCE</scope>
    <source>
        <strain evidence="4">ATCC 34498</strain>
    </source>
</reference>
<dbReference type="EMBL" id="VNKQ01000003">
    <property type="protein sequence ID" value="KAG0652335.1"/>
    <property type="molecule type" value="Genomic_DNA"/>
</dbReference>
<evidence type="ECO:0000313" key="4">
    <source>
        <dbReference type="EMBL" id="KAG0652335.1"/>
    </source>
</evidence>
<dbReference type="PANTHER" id="PTHR42091:SF1">
    <property type="entry name" value="CONSERVED GLYCINE-RICH PROTEIN (AFU_ORTHOLOGUE AFUA_7G02440)"/>
    <property type="match status" value="1"/>
</dbReference>
<proteinExistence type="predicted"/>
<organism evidence="4 5">
    <name type="scientific">Hyphodiscus hymeniophilus</name>
    <dbReference type="NCBI Taxonomy" id="353542"/>
    <lineage>
        <taxon>Eukaryota</taxon>
        <taxon>Fungi</taxon>
        <taxon>Dikarya</taxon>
        <taxon>Ascomycota</taxon>
        <taxon>Pezizomycotina</taxon>
        <taxon>Leotiomycetes</taxon>
        <taxon>Helotiales</taxon>
        <taxon>Hyphodiscaceae</taxon>
        <taxon>Hyphodiscus</taxon>
    </lineage>
</organism>
<dbReference type="PANTHER" id="PTHR42091">
    <property type="entry name" value="CONSERVED GLYCINE-RICH PROTEIN (AFU_ORTHOLOGUE AFUA_7G02440)"/>
    <property type="match status" value="1"/>
</dbReference>
<protein>
    <recommendedName>
        <fullName evidence="3">DUF7732 domain-containing protein</fullName>
    </recommendedName>
</protein>
<gene>
    <name evidence="4" type="ORF">D0Z07_0918</name>
</gene>
<keyword evidence="2" id="KW-0732">Signal</keyword>
<feature type="region of interest" description="Disordered" evidence="1">
    <location>
        <begin position="50"/>
        <end position="81"/>
    </location>
</feature>
<dbReference type="InterPro" id="IPR056634">
    <property type="entry name" value="DUF7732"/>
</dbReference>
<feature type="signal peptide" evidence="2">
    <location>
        <begin position="1"/>
        <end position="23"/>
    </location>
</feature>
<dbReference type="AlphaFoldDB" id="A0A9P7B0M6"/>
<evidence type="ECO:0000256" key="1">
    <source>
        <dbReference type="SAM" id="MobiDB-lite"/>
    </source>
</evidence>
<feature type="chain" id="PRO_5040345417" description="DUF7732 domain-containing protein" evidence="2">
    <location>
        <begin position="24"/>
        <end position="341"/>
    </location>
</feature>
<dbReference type="Proteomes" id="UP000785200">
    <property type="component" value="Unassembled WGS sequence"/>
</dbReference>
<keyword evidence="5" id="KW-1185">Reference proteome</keyword>
<evidence type="ECO:0000259" key="3">
    <source>
        <dbReference type="Pfam" id="PF24866"/>
    </source>
</evidence>
<evidence type="ECO:0000256" key="2">
    <source>
        <dbReference type="SAM" id="SignalP"/>
    </source>
</evidence>